<name>A0A6H1ZSH9_9ZZZZ</name>
<reference evidence="1" key="1">
    <citation type="submission" date="2020-03" db="EMBL/GenBank/DDBJ databases">
        <title>The deep terrestrial virosphere.</title>
        <authorList>
            <person name="Holmfeldt K."/>
            <person name="Nilsson E."/>
            <person name="Simone D."/>
            <person name="Lopez-Fernandez M."/>
            <person name="Wu X."/>
            <person name="de Brujin I."/>
            <person name="Lundin D."/>
            <person name="Andersson A."/>
            <person name="Bertilsson S."/>
            <person name="Dopson M."/>
        </authorList>
    </citation>
    <scope>NUCLEOTIDE SEQUENCE</scope>
    <source>
        <strain evidence="1">TM448A01659</strain>
    </source>
</reference>
<dbReference type="EMBL" id="MT144184">
    <property type="protein sequence ID" value="QJA50267.1"/>
    <property type="molecule type" value="Genomic_DNA"/>
</dbReference>
<evidence type="ECO:0000313" key="1">
    <source>
        <dbReference type="EMBL" id="QJA50267.1"/>
    </source>
</evidence>
<dbReference type="AlphaFoldDB" id="A0A6H1ZSH9"/>
<gene>
    <name evidence="1" type="ORF">TM448A01659_0009</name>
</gene>
<organism evidence="1">
    <name type="scientific">viral metagenome</name>
    <dbReference type="NCBI Taxonomy" id="1070528"/>
    <lineage>
        <taxon>unclassified sequences</taxon>
        <taxon>metagenomes</taxon>
        <taxon>organismal metagenomes</taxon>
    </lineage>
</organism>
<accession>A0A6H1ZSH9</accession>
<sequence length="231" mass="27166">MENGRAIPYRGAEVIGVKGFDKGNIPWNKGIEGIHLSPESEFKEGLIPWNKDKKNPYLKSTIEAMSKAKKGLHISKDTEFKKGFTPWNKGLKGCYILSEEHKENISKALKGKMPKNYQTLKTPYCIKKALTRRIPTSLEDKFQKVIDKFDLPYKYVGDGKFFIEKYNPDFINTNHEKIAIEVYARYYKLRNNISIRKWKEKRNKVFNKYGWKILYFNEVEVNEENILEKIK</sequence>
<proteinExistence type="predicted"/>
<dbReference type="Gene3D" id="3.40.960.10">
    <property type="entry name" value="VSR Endonuclease"/>
    <property type="match status" value="1"/>
</dbReference>
<evidence type="ECO:0008006" key="2">
    <source>
        <dbReference type="Google" id="ProtNLM"/>
    </source>
</evidence>
<protein>
    <recommendedName>
        <fullName evidence="2">DUF559 domain-containing protein</fullName>
    </recommendedName>
</protein>